<dbReference type="EMBL" id="BMQB01000001">
    <property type="protein sequence ID" value="GGJ76609.1"/>
    <property type="molecule type" value="Genomic_DNA"/>
</dbReference>
<dbReference type="AlphaFoldDB" id="A0A8J3B004"/>
<reference evidence="1" key="2">
    <citation type="submission" date="2020-09" db="EMBL/GenBank/DDBJ databases">
        <authorList>
            <person name="Sun Q."/>
            <person name="Ohkuma M."/>
        </authorList>
    </citation>
    <scope>NUCLEOTIDE SEQUENCE</scope>
    <source>
        <strain evidence="1">JCM 3090</strain>
    </source>
</reference>
<protein>
    <submittedName>
        <fullName evidence="1">Uncharacterized protein</fullName>
    </submittedName>
</protein>
<accession>A0A8J3B004</accession>
<evidence type="ECO:0000313" key="1">
    <source>
        <dbReference type="EMBL" id="GGJ76609.1"/>
    </source>
</evidence>
<keyword evidence="2" id="KW-1185">Reference proteome</keyword>
<gene>
    <name evidence="1" type="ORF">GCM10010123_03260</name>
</gene>
<evidence type="ECO:0000313" key="2">
    <source>
        <dbReference type="Proteomes" id="UP000649739"/>
    </source>
</evidence>
<sequence>MVYCKRFTLLDMGYDWLPQALEALRGIQPYEVTQVLGAERRMPVAAISAGVRIITIAGRTLTGRALVVAVRRVDDFDQLILGARELTPGELARFEQWEATA</sequence>
<organism evidence="1 2">
    <name type="scientific">Pilimelia anulata</name>
    <dbReference type="NCBI Taxonomy" id="53371"/>
    <lineage>
        <taxon>Bacteria</taxon>
        <taxon>Bacillati</taxon>
        <taxon>Actinomycetota</taxon>
        <taxon>Actinomycetes</taxon>
        <taxon>Micromonosporales</taxon>
        <taxon>Micromonosporaceae</taxon>
        <taxon>Pilimelia</taxon>
    </lineage>
</organism>
<dbReference type="Proteomes" id="UP000649739">
    <property type="component" value="Unassembled WGS sequence"/>
</dbReference>
<reference evidence="1" key="1">
    <citation type="journal article" date="2014" name="Int. J. Syst. Evol. Microbiol.">
        <title>Complete genome sequence of Corynebacterium casei LMG S-19264T (=DSM 44701T), isolated from a smear-ripened cheese.</title>
        <authorList>
            <consortium name="US DOE Joint Genome Institute (JGI-PGF)"/>
            <person name="Walter F."/>
            <person name="Albersmeier A."/>
            <person name="Kalinowski J."/>
            <person name="Ruckert C."/>
        </authorList>
    </citation>
    <scope>NUCLEOTIDE SEQUENCE</scope>
    <source>
        <strain evidence="1">JCM 3090</strain>
    </source>
</reference>
<proteinExistence type="predicted"/>
<name>A0A8J3B004_9ACTN</name>
<comment type="caution">
    <text evidence="1">The sequence shown here is derived from an EMBL/GenBank/DDBJ whole genome shotgun (WGS) entry which is preliminary data.</text>
</comment>